<evidence type="ECO:0000313" key="2">
    <source>
        <dbReference type="EMBL" id="KAG2177055.1"/>
    </source>
</evidence>
<proteinExistence type="predicted"/>
<dbReference type="InterPro" id="IPR023210">
    <property type="entry name" value="NADP_OxRdtase_dom"/>
</dbReference>
<organism evidence="2 3">
    <name type="scientific">Mortierella isabellina</name>
    <name type="common">Filamentous fungus</name>
    <name type="synonym">Umbelopsis isabellina</name>
    <dbReference type="NCBI Taxonomy" id="91625"/>
    <lineage>
        <taxon>Eukaryota</taxon>
        <taxon>Fungi</taxon>
        <taxon>Fungi incertae sedis</taxon>
        <taxon>Mucoromycota</taxon>
        <taxon>Mucoromycotina</taxon>
        <taxon>Umbelopsidomycetes</taxon>
        <taxon>Umbelopsidales</taxon>
        <taxon>Umbelopsidaceae</taxon>
        <taxon>Umbelopsis</taxon>
    </lineage>
</organism>
<dbReference type="OrthoDB" id="48988at2759"/>
<keyword evidence="3" id="KW-1185">Reference proteome</keyword>
<protein>
    <recommendedName>
        <fullName evidence="1">NADP-dependent oxidoreductase domain-containing protein</fullName>
    </recommendedName>
</protein>
<dbReference type="PANTHER" id="PTHR43312:SF1">
    <property type="entry name" value="NADP-DEPENDENT OXIDOREDUCTASE DOMAIN-CONTAINING PROTEIN"/>
    <property type="match status" value="1"/>
</dbReference>
<sequence length="452" mass="51087">MIGKLGRQVSRLGFGAFRVNNDTHAEALRKALVSGVNVIDTAANFESGRKLGKNHRRDIEDHDKQERDIPRHYVQVRDKSYHSISPRVLEMQITQSLDRLNTDKLDLYMLNAPERMLMAQSRSYSASQLYKDIAAAFQHLDTEVANGRIRGYGVCSNTLADPTAVDHVSLPSVINACAKQDNLVAVETPFNFFERKAIVQPHGLTVADICEKHNLFLMTNRPLTAIHEGKIRPLVNRTFGDGSSQAEHAVMEQMSQSLEILTNMESDLMSELPLEQETLTAKFIWAQVISDNLSNLSNNHFAAKHFLEKMLLSTLGTDLKDLISYAEKLDNPEALPVFQQWAADYQKVCDLNIEELSQHLIDYAYIDCLRKNNDLDRIISAVCPRLTEPEKTYSPISVKMLRIALANKQIGCVLTGMRDPLYVEDAKKALAWHAQQPLDATDLEDLWRVPLY</sequence>
<dbReference type="InterPro" id="IPR053135">
    <property type="entry name" value="AKR2_Oxidoreductase"/>
</dbReference>
<comment type="caution">
    <text evidence="2">The sequence shown here is derived from an EMBL/GenBank/DDBJ whole genome shotgun (WGS) entry which is preliminary data.</text>
</comment>
<dbReference type="EMBL" id="JAEPQZ010000009">
    <property type="protein sequence ID" value="KAG2177055.1"/>
    <property type="molecule type" value="Genomic_DNA"/>
</dbReference>
<accession>A0A8H7PNL1</accession>
<gene>
    <name evidence="2" type="ORF">INT43_007711</name>
</gene>
<dbReference type="Gene3D" id="3.20.20.100">
    <property type="entry name" value="NADP-dependent oxidoreductase domain"/>
    <property type="match status" value="1"/>
</dbReference>
<evidence type="ECO:0000313" key="3">
    <source>
        <dbReference type="Proteomes" id="UP000654370"/>
    </source>
</evidence>
<dbReference type="AlphaFoldDB" id="A0A8H7PNL1"/>
<name>A0A8H7PNL1_MORIS</name>
<reference evidence="2" key="1">
    <citation type="submission" date="2020-12" db="EMBL/GenBank/DDBJ databases">
        <title>Metabolic potential, ecology and presence of endohyphal bacteria is reflected in genomic diversity of Mucoromycotina.</title>
        <authorList>
            <person name="Muszewska A."/>
            <person name="Okrasinska A."/>
            <person name="Steczkiewicz K."/>
            <person name="Drgas O."/>
            <person name="Orlowska M."/>
            <person name="Perlinska-Lenart U."/>
            <person name="Aleksandrzak-Piekarczyk T."/>
            <person name="Szatraj K."/>
            <person name="Zielenkiewicz U."/>
            <person name="Pilsyk S."/>
            <person name="Malc E."/>
            <person name="Mieczkowski P."/>
            <person name="Kruszewska J.S."/>
            <person name="Biernat P."/>
            <person name="Pawlowska J."/>
        </authorList>
    </citation>
    <scope>NUCLEOTIDE SEQUENCE</scope>
    <source>
        <strain evidence="2">WA0000067209</strain>
    </source>
</reference>
<dbReference type="Proteomes" id="UP000654370">
    <property type="component" value="Unassembled WGS sequence"/>
</dbReference>
<dbReference type="InterPro" id="IPR036812">
    <property type="entry name" value="NAD(P)_OxRdtase_dom_sf"/>
</dbReference>
<feature type="domain" description="NADP-dependent oxidoreductase" evidence="1">
    <location>
        <begin position="12"/>
        <end position="224"/>
    </location>
</feature>
<dbReference type="PANTHER" id="PTHR43312">
    <property type="entry name" value="D-THREO-ALDOSE 1-DEHYDROGENASE"/>
    <property type="match status" value="1"/>
</dbReference>
<evidence type="ECO:0000259" key="1">
    <source>
        <dbReference type="Pfam" id="PF00248"/>
    </source>
</evidence>
<dbReference type="SUPFAM" id="SSF51430">
    <property type="entry name" value="NAD(P)-linked oxidoreductase"/>
    <property type="match status" value="1"/>
</dbReference>
<dbReference type="Pfam" id="PF00248">
    <property type="entry name" value="Aldo_ket_red"/>
    <property type="match status" value="1"/>
</dbReference>